<feature type="domain" description="DYW" evidence="2">
    <location>
        <begin position="1"/>
        <end position="47"/>
    </location>
</feature>
<reference evidence="3" key="1">
    <citation type="submission" date="2018-02" db="EMBL/GenBank/DDBJ databases">
        <title>Rhizophora mucronata_Transcriptome.</title>
        <authorList>
            <person name="Meera S.P."/>
            <person name="Sreeshan A."/>
            <person name="Augustine A."/>
        </authorList>
    </citation>
    <scope>NUCLEOTIDE SEQUENCE</scope>
    <source>
        <tissue evidence="3">Leaf</tissue>
    </source>
</reference>
<evidence type="ECO:0000313" key="3">
    <source>
        <dbReference type="EMBL" id="MBX68854.1"/>
    </source>
</evidence>
<dbReference type="AlphaFoldDB" id="A0A2P2QPQ9"/>
<dbReference type="Pfam" id="PF14432">
    <property type="entry name" value="DYW_deaminase"/>
    <property type="match status" value="1"/>
</dbReference>
<proteinExistence type="inferred from homology"/>
<dbReference type="InterPro" id="IPR032867">
    <property type="entry name" value="DYW_dom"/>
</dbReference>
<organism evidence="3">
    <name type="scientific">Rhizophora mucronata</name>
    <name type="common">Asiatic mangrove</name>
    <dbReference type="NCBI Taxonomy" id="61149"/>
    <lineage>
        <taxon>Eukaryota</taxon>
        <taxon>Viridiplantae</taxon>
        <taxon>Streptophyta</taxon>
        <taxon>Embryophyta</taxon>
        <taxon>Tracheophyta</taxon>
        <taxon>Spermatophyta</taxon>
        <taxon>Magnoliopsida</taxon>
        <taxon>eudicotyledons</taxon>
        <taxon>Gunneridae</taxon>
        <taxon>Pentapetalae</taxon>
        <taxon>rosids</taxon>
        <taxon>fabids</taxon>
        <taxon>Malpighiales</taxon>
        <taxon>Rhizophoraceae</taxon>
        <taxon>Rhizophora</taxon>
    </lineage>
</organism>
<name>A0A2P2QPQ9_RHIMU</name>
<evidence type="ECO:0000259" key="2">
    <source>
        <dbReference type="Pfam" id="PF14432"/>
    </source>
</evidence>
<evidence type="ECO:0000256" key="1">
    <source>
        <dbReference type="ARBA" id="ARBA00006643"/>
    </source>
</evidence>
<sequence>MKNIRVCKDCHMFMKLVSKMIGRTVILRDSNRFHHFVGGQCSCNDYW</sequence>
<comment type="similarity">
    <text evidence="1">Belongs to the PPR family. PCMP-H subfamily.</text>
</comment>
<accession>A0A2P2QPQ9</accession>
<dbReference type="GO" id="GO:0008270">
    <property type="term" value="F:zinc ion binding"/>
    <property type="evidence" value="ECO:0007669"/>
    <property type="project" value="InterPro"/>
</dbReference>
<protein>
    <recommendedName>
        <fullName evidence="2">DYW domain-containing protein</fullName>
    </recommendedName>
</protein>
<dbReference type="EMBL" id="GGEC01088370">
    <property type="protein sequence ID" value="MBX68854.1"/>
    <property type="molecule type" value="Transcribed_RNA"/>
</dbReference>